<evidence type="ECO:0000259" key="9">
    <source>
        <dbReference type="Pfam" id="PF08323"/>
    </source>
</evidence>
<evidence type="ECO:0000256" key="7">
    <source>
        <dbReference type="HAMAP-Rule" id="MF_00484"/>
    </source>
</evidence>
<sequence>MKFSLKNSQNRRLKVLFVVSEAAPFIKIGGLGEVMFALPKDLRSLGYDVRVMMPKYAVMDSGKFPLKLIMADLKPMGETHDSHGLFVSNILSYENDAGETTAYFLENMEYYEKRANTYGYADDAVRWALLSKATLEFLKGSDWLPDVIVSSDWQAGLIPNYLRTDYKDDAKLSRVAAVFSIHNLSYQGMFDPHFVNEMDVDSGQEKIPAFDDPRLLKLNFMRRGIMYADLINTVSPTYAQEITTSEYGELLNDLLSERRSRLFGVLNGIDYESYNPETDTAIDFTYSAKTLKRREKNKLKLKQKFDLDGSANGEDVPLVCIISRLTDQKGFGLLFETARPLLDNFKFELVILGAGESHFMSFFHDLMKEYPGRVAGHFTYDDVLPRTILSAADMILIPSKFEPSGLTQMEAMRYGVVPIVRKTGGLADSVIDYNAHAETGTGFVFEPFDQYAFFGTVVKALETYRYPEHWQGLQKRAMAVDFSWHNSAKEYGKLFEKAMEFHRHVNS</sequence>
<evidence type="ECO:0000256" key="2">
    <source>
        <dbReference type="ARBA" id="ARBA00002764"/>
    </source>
</evidence>
<feature type="domain" description="Glycosyl transferase family 1" evidence="8">
    <location>
        <begin position="310"/>
        <end position="470"/>
    </location>
</feature>
<evidence type="ECO:0000256" key="4">
    <source>
        <dbReference type="ARBA" id="ARBA00022676"/>
    </source>
</evidence>
<evidence type="ECO:0000256" key="5">
    <source>
        <dbReference type="ARBA" id="ARBA00022679"/>
    </source>
</evidence>
<organism evidence="10 11">
    <name type="scientific">Candidatus Kaiserbacteria bacterium RIFCSPLOWO2_01_FULL_53_17</name>
    <dbReference type="NCBI Taxonomy" id="1798511"/>
    <lineage>
        <taxon>Bacteria</taxon>
        <taxon>Candidatus Kaiseribacteriota</taxon>
    </lineage>
</organism>
<dbReference type="InterPro" id="IPR001296">
    <property type="entry name" value="Glyco_trans_1"/>
</dbReference>
<feature type="binding site" evidence="7">
    <location>
        <position position="27"/>
    </location>
    <ligand>
        <name>ADP-alpha-D-glucose</name>
        <dbReference type="ChEBI" id="CHEBI:57498"/>
    </ligand>
</feature>
<evidence type="ECO:0000256" key="3">
    <source>
        <dbReference type="ARBA" id="ARBA00010281"/>
    </source>
</evidence>
<dbReference type="Gene3D" id="3.40.50.2000">
    <property type="entry name" value="Glycogen Phosphorylase B"/>
    <property type="match status" value="2"/>
</dbReference>
<feature type="domain" description="Starch synthase catalytic" evidence="9">
    <location>
        <begin position="14"/>
        <end position="256"/>
    </location>
</feature>
<name>A0A1F6EH57_9BACT</name>
<dbReference type="EC" id="2.4.1.21" evidence="7"/>
<dbReference type="Pfam" id="PF00534">
    <property type="entry name" value="Glycos_transf_1"/>
    <property type="match status" value="1"/>
</dbReference>
<dbReference type="CDD" id="cd03791">
    <property type="entry name" value="GT5_Glycogen_synthase_DULL1-like"/>
    <property type="match status" value="1"/>
</dbReference>
<reference evidence="10 11" key="1">
    <citation type="journal article" date="2016" name="Nat. Commun.">
        <title>Thousands of microbial genomes shed light on interconnected biogeochemical processes in an aquifer system.</title>
        <authorList>
            <person name="Anantharaman K."/>
            <person name="Brown C.T."/>
            <person name="Hug L.A."/>
            <person name="Sharon I."/>
            <person name="Castelle C.J."/>
            <person name="Probst A.J."/>
            <person name="Thomas B.C."/>
            <person name="Singh A."/>
            <person name="Wilkins M.J."/>
            <person name="Karaoz U."/>
            <person name="Brodie E.L."/>
            <person name="Williams K.H."/>
            <person name="Hubbard S.S."/>
            <person name="Banfield J.F."/>
        </authorList>
    </citation>
    <scope>NUCLEOTIDE SEQUENCE [LARGE SCALE GENOMIC DNA]</scope>
</reference>
<dbReference type="PANTHER" id="PTHR45825">
    <property type="entry name" value="GRANULE-BOUND STARCH SYNTHASE 1, CHLOROPLASTIC/AMYLOPLASTIC"/>
    <property type="match status" value="1"/>
</dbReference>
<dbReference type="InterPro" id="IPR011835">
    <property type="entry name" value="GS/SS"/>
</dbReference>
<dbReference type="GO" id="GO:0005978">
    <property type="term" value="P:glycogen biosynthetic process"/>
    <property type="evidence" value="ECO:0007669"/>
    <property type="project" value="UniProtKB-UniRule"/>
</dbReference>
<dbReference type="UniPathway" id="UPA00164"/>
<dbReference type="HAMAP" id="MF_00484">
    <property type="entry name" value="Glycogen_synth"/>
    <property type="match status" value="1"/>
</dbReference>
<dbReference type="NCBIfam" id="TIGR02095">
    <property type="entry name" value="glgA"/>
    <property type="match status" value="1"/>
</dbReference>
<comment type="similarity">
    <text evidence="3 7">Belongs to the glycosyltransferase 1 family. Bacterial/plant glycogen synthase subfamily.</text>
</comment>
<dbReference type="InterPro" id="IPR013534">
    <property type="entry name" value="Starch_synth_cat_dom"/>
</dbReference>
<comment type="caution">
    <text evidence="10">The sequence shown here is derived from an EMBL/GenBank/DDBJ whole genome shotgun (WGS) entry which is preliminary data.</text>
</comment>
<keyword evidence="5 7" id="KW-0808">Transferase</keyword>
<dbReference type="GO" id="GO:0004373">
    <property type="term" value="F:alpha-1,4-glucan glucosyltransferase (UDP-glucose donor) activity"/>
    <property type="evidence" value="ECO:0007669"/>
    <property type="project" value="InterPro"/>
</dbReference>
<dbReference type="Proteomes" id="UP000177306">
    <property type="component" value="Unassembled WGS sequence"/>
</dbReference>
<dbReference type="EMBL" id="MFLY01000019">
    <property type="protein sequence ID" value="OGG72973.1"/>
    <property type="molecule type" value="Genomic_DNA"/>
</dbReference>
<comment type="catalytic activity">
    <reaction evidence="1 7">
        <text>[(1-&gt;4)-alpha-D-glucosyl](n) + ADP-alpha-D-glucose = [(1-&gt;4)-alpha-D-glucosyl](n+1) + ADP + H(+)</text>
        <dbReference type="Rhea" id="RHEA:18189"/>
        <dbReference type="Rhea" id="RHEA-COMP:9584"/>
        <dbReference type="Rhea" id="RHEA-COMP:9587"/>
        <dbReference type="ChEBI" id="CHEBI:15378"/>
        <dbReference type="ChEBI" id="CHEBI:15444"/>
        <dbReference type="ChEBI" id="CHEBI:57498"/>
        <dbReference type="ChEBI" id="CHEBI:456216"/>
        <dbReference type="EC" id="2.4.1.21"/>
    </reaction>
</comment>
<dbReference type="Pfam" id="PF08323">
    <property type="entry name" value="Glyco_transf_5"/>
    <property type="match status" value="1"/>
</dbReference>
<evidence type="ECO:0000256" key="1">
    <source>
        <dbReference type="ARBA" id="ARBA00001478"/>
    </source>
</evidence>
<protein>
    <recommendedName>
        <fullName evidence="7">Glycogen synthase</fullName>
        <ecNumber evidence="7">2.4.1.21</ecNumber>
    </recommendedName>
    <alternativeName>
        <fullName evidence="7">Starch [bacterial glycogen] synthase</fullName>
    </alternativeName>
</protein>
<evidence type="ECO:0000313" key="10">
    <source>
        <dbReference type="EMBL" id="OGG72973.1"/>
    </source>
</evidence>
<keyword evidence="6 7" id="KW-0320">Glycogen biosynthesis</keyword>
<dbReference type="GO" id="GO:0009011">
    <property type="term" value="F:alpha-1,4-glucan glucosyltransferase (ADP-glucose donor) activity"/>
    <property type="evidence" value="ECO:0007669"/>
    <property type="project" value="UniProtKB-UniRule"/>
</dbReference>
<dbReference type="SUPFAM" id="SSF53756">
    <property type="entry name" value="UDP-Glycosyltransferase/glycogen phosphorylase"/>
    <property type="match status" value="1"/>
</dbReference>
<keyword evidence="4 7" id="KW-0328">Glycosyltransferase</keyword>
<accession>A0A1F6EH57</accession>
<dbReference type="AlphaFoldDB" id="A0A1F6EH57"/>
<evidence type="ECO:0000313" key="11">
    <source>
        <dbReference type="Proteomes" id="UP000177306"/>
    </source>
</evidence>
<dbReference type="PANTHER" id="PTHR45825:SF11">
    <property type="entry name" value="ALPHA AMYLASE DOMAIN-CONTAINING PROTEIN"/>
    <property type="match status" value="1"/>
</dbReference>
<gene>
    <name evidence="7" type="primary">glgA</name>
    <name evidence="10" type="ORF">A3A38_03230</name>
</gene>
<evidence type="ECO:0000259" key="8">
    <source>
        <dbReference type="Pfam" id="PF00534"/>
    </source>
</evidence>
<comment type="function">
    <text evidence="2 7">Synthesizes alpha-1,4-glucan chains using ADP-glucose.</text>
</comment>
<proteinExistence type="inferred from homology"/>
<comment type="pathway">
    <text evidence="7">Glycan biosynthesis; glycogen biosynthesis.</text>
</comment>
<evidence type="ECO:0000256" key="6">
    <source>
        <dbReference type="ARBA" id="ARBA00023056"/>
    </source>
</evidence>